<feature type="domain" description="3'-5' exonuclease" evidence="1">
    <location>
        <begin position="351"/>
        <end position="506"/>
    </location>
</feature>
<dbReference type="OrthoDB" id="289144at2759"/>
<dbReference type="EMBL" id="MPUH01000812">
    <property type="protein sequence ID" value="OMJ73575.1"/>
    <property type="molecule type" value="Genomic_DNA"/>
</dbReference>
<sequence>MEIDVPEEEFFSSIKTPNRNAALYLQKILKTKEYDVDNIFNQFFLCLIPLLQDNNFQIEDYTILLLKNLQEIHAPPIITKKFLFALDVACQKLVPPFPLLSVSQTIKTHWKSIDPEALDVFCKIFHIDLNQNELFAYICELWQNSELKKSVYLASRFGFAKQLEDQFSVVTFLVKRDEIELVQMLIQNNAEIAANAVRQMCTNKHCKIAGKIVESAGLNPSNFPALVERLNKNALRYFMSNDDMCLYQLIELVFDAPEMLSIVIEELEFQGKKYKGGWQSGMASALLNKYPGLPVREQVKNALASFEPRIHKGPSQNFSCLQPEYDLCYPLPRNTIVFVDTCEQLSMLDFNRKIAGIDCEWRASMVKFQKTKVSLFQIALEDGVFLIDMIKLNKEPLLDEILMNFLQGEILKVGVSFDGDRKMLLQSYPHMEAFKKPLKNYIELINACLETTGCNPGGLAGSCELVLNRTLCKYEQRSNWEIRPLRESQIHYSALDSYVQLMIIKVLCENHNRQAEEFIGECRKGGNSGPSSCDHCGSKSHKGQNCPRGPRCKICYMTGHKAAKCTN</sequence>
<proteinExistence type="predicted"/>
<dbReference type="GO" id="GO:0008408">
    <property type="term" value="F:3'-5' exonuclease activity"/>
    <property type="evidence" value="ECO:0007669"/>
    <property type="project" value="InterPro"/>
</dbReference>
<keyword evidence="3" id="KW-1185">Reference proteome</keyword>
<dbReference type="AlphaFoldDB" id="A0A1R2BA57"/>
<dbReference type="InterPro" id="IPR052408">
    <property type="entry name" value="Exonuclease_MUT-7-like"/>
</dbReference>
<dbReference type="InterPro" id="IPR012337">
    <property type="entry name" value="RNaseH-like_sf"/>
</dbReference>
<comment type="caution">
    <text evidence="2">The sequence shown here is derived from an EMBL/GenBank/DDBJ whole genome shotgun (WGS) entry which is preliminary data.</text>
</comment>
<dbReference type="GO" id="GO:0003676">
    <property type="term" value="F:nucleic acid binding"/>
    <property type="evidence" value="ECO:0007669"/>
    <property type="project" value="InterPro"/>
</dbReference>
<gene>
    <name evidence="2" type="ORF">SteCoe_27707</name>
</gene>
<dbReference type="GO" id="GO:0006139">
    <property type="term" value="P:nucleobase-containing compound metabolic process"/>
    <property type="evidence" value="ECO:0007669"/>
    <property type="project" value="InterPro"/>
</dbReference>
<dbReference type="PANTHER" id="PTHR47765">
    <property type="entry name" value="3'-5' EXONUCLEASE DOMAIN-CONTAINING PROTEIN"/>
    <property type="match status" value="1"/>
</dbReference>
<dbReference type="Proteomes" id="UP000187209">
    <property type="component" value="Unassembled WGS sequence"/>
</dbReference>
<dbReference type="PANTHER" id="PTHR47765:SF2">
    <property type="entry name" value="EXONUCLEASE MUT-7 HOMOLOG"/>
    <property type="match status" value="1"/>
</dbReference>
<organism evidence="2 3">
    <name type="scientific">Stentor coeruleus</name>
    <dbReference type="NCBI Taxonomy" id="5963"/>
    <lineage>
        <taxon>Eukaryota</taxon>
        <taxon>Sar</taxon>
        <taxon>Alveolata</taxon>
        <taxon>Ciliophora</taxon>
        <taxon>Postciliodesmatophora</taxon>
        <taxon>Heterotrichea</taxon>
        <taxon>Heterotrichida</taxon>
        <taxon>Stentoridae</taxon>
        <taxon>Stentor</taxon>
    </lineage>
</organism>
<dbReference type="Gene3D" id="3.30.420.10">
    <property type="entry name" value="Ribonuclease H-like superfamily/Ribonuclease H"/>
    <property type="match status" value="1"/>
</dbReference>
<evidence type="ECO:0000259" key="1">
    <source>
        <dbReference type="Pfam" id="PF01612"/>
    </source>
</evidence>
<dbReference type="InterPro" id="IPR036397">
    <property type="entry name" value="RNaseH_sf"/>
</dbReference>
<dbReference type="Pfam" id="PF01612">
    <property type="entry name" value="DNA_pol_A_exo1"/>
    <property type="match status" value="1"/>
</dbReference>
<dbReference type="InterPro" id="IPR002562">
    <property type="entry name" value="3'-5'_exonuclease_dom"/>
</dbReference>
<evidence type="ECO:0000313" key="2">
    <source>
        <dbReference type="EMBL" id="OMJ73575.1"/>
    </source>
</evidence>
<name>A0A1R2BA57_9CILI</name>
<reference evidence="2 3" key="1">
    <citation type="submission" date="2016-11" db="EMBL/GenBank/DDBJ databases">
        <title>The macronuclear genome of Stentor coeruleus: a giant cell with tiny introns.</title>
        <authorList>
            <person name="Slabodnick M."/>
            <person name="Ruby J.G."/>
            <person name="Reiff S.B."/>
            <person name="Swart E.C."/>
            <person name="Gosai S."/>
            <person name="Prabakaran S."/>
            <person name="Witkowska E."/>
            <person name="Larue G.E."/>
            <person name="Fisher S."/>
            <person name="Freeman R.M."/>
            <person name="Gunawardena J."/>
            <person name="Chu W."/>
            <person name="Stover N.A."/>
            <person name="Gregory B.D."/>
            <person name="Nowacki M."/>
            <person name="Derisi J."/>
            <person name="Roy S.W."/>
            <person name="Marshall W.F."/>
            <person name="Sood P."/>
        </authorList>
    </citation>
    <scope>NUCLEOTIDE SEQUENCE [LARGE SCALE GENOMIC DNA]</scope>
    <source>
        <strain evidence="2">WM001</strain>
    </source>
</reference>
<evidence type="ECO:0000313" key="3">
    <source>
        <dbReference type="Proteomes" id="UP000187209"/>
    </source>
</evidence>
<protein>
    <recommendedName>
        <fullName evidence="1">3'-5' exonuclease domain-containing protein</fullName>
    </recommendedName>
</protein>
<accession>A0A1R2BA57</accession>
<dbReference type="SUPFAM" id="SSF53098">
    <property type="entry name" value="Ribonuclease H-like"/>
    <property type="match status" value="1"/>
</dbReference>